<gene>
    <name evidence="3" type="ORF">FRX31_007710</name>
</gene>
<dbReference type="InterPro" id="IPR044730">
    <property type="entry name" value="RNase_H-like_dom_plant"/>
</dbReference>
<dbReference type="OrthoDB" id="1750790at2759"/>
<dbReference type="InterPro" id="IPR040256">
    <property type="entry name" value="At4g02000-like"/>
</dbReference>
<dbReference type="PANTHER" id="PTHR31286">
    <property type="entry name" value="GLYCINE-RICH CELL WALL STRUCTURAL PROTEIN 1.8-LIKE"/>
    <property type="match status" value="1"/>
</dbReference>
<dbReference type="SUPFAM" id="SSF53098">
    <property type="entry name" value="Ribonuclease H-like"/>
    <property type="match status" value="1"/>
</dbReference>
<organism evidence="3 4">
    <name type="scientific">Thalictrum thalictroides</name>
    <name type="common">Rue-anemone</name>
    <name type="synonym">Anemone thalictroides</name>
    <dbReference type="NCBI Taxonomy" id="46969"/>
    <lineage>
        <taxon>Eukaryota</taxon>
        <taxon>Viridiplantae</taxon>
        <taxon>Streptophyta</taxon>
        <taxon>Embryophyta</taxon>
        <taxon>Tracheophyta</taxon>
        <taxon>Spermatophyta</taxon>
        <taxon>Magnoliopsida</taxon>
        <taxon>Ranunculales</taxon>
        <taxon>Ranunculaceae</taxon>
        <taxon>Thalictroideae</taxon>
        <taxon>Thalictrum</taxon>
    </lineage>
</organism>
<dbReference type="InterPro" id="IPR012337">
    <property type="entry name" value="RNaseH-like_sf"/>
</dbReference>
<accession>A0A7J6X047</accession>
<proteinExistence type="predicted"/>
<reference evidence="3 4" key="1">
    <citation type="submission" date="2020-06" db="EMBL/GenBank/DDBJ databases">
        <title>Transcriptomic and genomic resources for Thalictrum thalictroides and T. hernandezii: Facilitating candidate gene discovery in an emerging model plant lineage.</title>
        <authorList>
            <person name="Arias T."/>
            <person name="Riano-Pachon D.M."/>
            <person name="Di Stilio V.S."/>
        </authorList>
    </citation>
    <scope>NUCLEOTIDE SEQUENCE [LARGE SCALE GENOMIC DNA]</scope>
    <source>
        <strain evidence="4">cv. WT478/WT964</strain>
        <tissue evidence="3">Leaves</tissue>
    </source>
</reference>
<feature type="region of interest" description="Disordered" evidence="1">
    <location>
        <begin position="371"/>
        <end position="421"/>
    </location>
</feature>
<evidence type="ECO:0000259" key="2">
    <source>
        <dbReference type="Pfam" id="PF13456"/>
    </source>
</evidence>
<feature type="domain" description="RNase H type-1" evidence="2">
    <location>
        <begin position="576"/>
        <end position="664"/>
    </location>
</feature>
<dbReference type="InterPro" id="IPR002156">
    <property type="entry name" value="RNaseH_domain"/>
</dbReference>
<sequence>MNLPEPPMRIPLDLLRETGNLWNNTLIFTLLNGGHLNPNLVMRTVKAKWKTSDTCDMVLSGHNLYVCRFNHAEDQIRVQDHQPWVALGCLILIQPFSNGMNASFIIFNTIPLWLSLKGLALEHLNYKTVQMIAAQAGEVDHVLPVGVIPRSAEGFRALVRVNVQLPLVQGYPCNTLQNGDVWVSFKYNNLPGLYCTTCFRLGHVRINCTFPPTNEVLEKHPTPSTTMSFEDNMQIVVWPHEARHFPAPHHEEGVPLQQEMNSVVYRHRLLGLAINNAHSMSGAHDWPDMGLLSQQDREVHAANRTRNLSPLTINEGGLPARMSTPTKMGLTDKKGKAPLFPEATHTAEFSPQMLYQPPPPPPSLISNATVVASTTHRRGRKLGSKNKNPKRVKNSDDKQSIQNKPDLLLGGKGKKRKLEDHNISTSSTVAYIPALPPINESQTEEPTAPLSPSTKTMELLQNLMLDPALTLHLVQQGIINSEILSHMPNQNLVPPTTNNTVIRNDTVHQEEIVQLNLSTNPIVPSVEFGENLVTIDPYGGSEERQIEYAINLSMGIQNSMIPGDRLLLSTSTSSESASSETSEEAECRGLCAAIRRGIEQQLSKVVIESDNQSAVDYLNGKSVNLSWQSAAILDQAVSLSKCFSSVFFTFCHRSGNALAHTLAALSDRSLSVPCIYVSPPSWVTEQLKLDLLFCNVICPMSDSVTGLEAG</sequence>
<dbReference type="EMBL" id="JABWDY010007753">
    <property type="protein sequence ID" value="KAF5202703.1"/>
    <property type="molecule type" value="Genomic_DNA"/>
</dbReference>
<dbReference type="Pfam" id="PF13456">
    <property type="entry name" value="RVT_3"/>
    <property type="match status" value="1"/>
</dbReference>
<feature type="compositionally biased region" description="Basic residues" evidence="1">
    <location>
        <begin position="375"/>
        <end position="392"/>
    </location>
</feature>
<keyword evidence="4" id="KW-1185">Reference proteome</keyword>
<comment type="caution">
    <text evidence="3">The sequence shown here is derived from an EMBL/GenBank/DDBJ whole genome shotgun (WGS) entry which is preliminary data.</text>
</comment>
<dbReference type="GO" id="GO:0004523">
    <property type="term" value="F:RNA-DNA hybrid ribonuclease activity"/>
    <property type="evidence" value="ECO:0007669"/>
    <property type="project" value="InterPro"/>
</dbReference>
<name>A0A7J6X047_THATH</name>
<dbReference type="Gene3D" id="3.30.420.10">
    <property type="entry name" value="Ribonuclease H-like superfamily/Ribonuclease H"/>
    <property type="match status" value="1"/>
</dbReference>
<evidence type="ECO:0000313" key="4">
    <source>
        <dbReference type="Proteomes" id="UP000554482"/>
    </source>
</evidence>
<protein>
    <recommendedName>
        <fullName evidence="2">RNase H type-1 domain-containing protein</fullName>
    </recommendedName>
</protein>
<dbReference type="InterPro" id="IPR036397">
    <property type="entry name" value="RNaseH_sf"/>
</dbReference>
<dbReference type="Proteomes" id="UP000554482">
    <property type="component" value="Unassembled WGS sequence"/>
</dbReference>
<evidence type="ECO:0000313" key="3">
    <source>
        <dbReference type="EMBL" id="KAF5202703.1"/>
    </source>
</evidence>
<dbReference type="CDD" id="cd06222">
    <property type="entry name" value="RNase_H_like"/>
    <property type="match status" value="1"/>
</dbReference>
<dbReference type="PANTHER" id="PTHR31286:SF167">
    <property type="entry name" value="OS09G0268800 PROTEIN"/>
    <property type="match status" value="1"/>
</dbReference>
<dbReference type="AlphaFoldDB" id="A0A7J6X047"/>
<dbReference type="GO" id="GO:0003676">
    <property type="term" value="F:nucleic acid binding"/>
    <property type="evidence" value="ECO:0007669"/>
    <property type="project" value="InterPro"/>
</dbReference>
<evidence type="ECO:0000256" key="1">
    <source>
        <dbReference type="SAM" id="MobiDB-lite"/>
    </source>
</evidence>